<sequence length="125" mass="13560">MRIRRALATAAATAALVSGLSAAPAAADTGAAAITCSGWGTHTDVDDWDQVRGDIPRAYIRSGPYAACEPPRYTLAPTATVDISCYVRNDYGNTWTYVVYHVEGYIFHGWVFDDNLRYGGSYRAC</sequence>
<dbReference type="RefSeq" id="WP_311595899.1">
    <property type="nucleotide sequence ID" value="NZ_JAVREM010000003.1"/>
</dbReference>
<dbReference type="EMBL" id="JAVREM010000003">
    <property type="protein sequence ID" value="MDT0317740.1"/>
    <property type="molecule type" value="Genomic_DNA"/>
</dbReference>
<feature type="chain" id="PRO_5045174574" description="SH3b domain-containing protein" evidence="1">
    <location>
        <begin position="28"/>
        <end position="125"/>
    </location>
</feature>
<comment type="caution">
    <text evidence="2">The sequence shown here is derived from an EMBL/GenBank/DDBJ whole genome shotgun (WGS) entry which is preliminary data.</text>
</comment>
<dbReference type="Proteomes" id="UP001183420">
    <property type="component" value="Unassembled WGS sequence"/>
</dbReference>
<protein>
    <recommendedName>
        <fullName evidence="4">SH3b domain-containing protein</fullName>
    </recommendedName>
</protein>
<feature type="signal peptide" evidence="1">
    <location>
        <begin position="1"/>
        <end position="27"/>
    </location>
</feature>
<reference evidence="3" key="1">
    <citation type="submission" date="2023-07" db="EMBL/GenBank/DDBJ databases">
        <title>30 novel species of actinomycetes from the DSMZ collection.</title>
        <authorList>
            <person name="Nouioui I."/>
        </authorList>
    </citation>
    <scope>NUCLEOTIDE SEQUENCE [LARGE SCALE GENOMIC DNA]</scope>
    <source>
        <strain evidence="3">DSM 44918</strain>
    </source>
</reference>
<evidence type="ECO:0008006" key="4">
    <source>
        <dbReference type="Google" id="ProtNLM"/>
    </source>
</evidence>
<proteinExistence type="predicted"/>
<accession>A0ABU2LJH8</accession>
<keyword evidence="1" id="KW-0732">Signal</keyword>
<evidence type="ECO:0000313" key="2">
    <source>
        <dbReference type="EMBL" id="MDT0317740.1"/>
    </source>
</evidence>
<organism evidence="2 3">
    <name type="scientific">Streptomyces millisiae</name>
    <dbReference type="NCBI Taxonomy" id="3075542"/>
    <lineage>
        <taxon>Bacteria</taxon>
        <taxon>Bacillati</taxon>
        <taxon>Actinomycetota</taxon>
        <taxon>Actinomycetes</taxon>
        <taxon>Kitasatosporales</taxon>
        <taxon>Streptomycetaceae</taxon>
        <taxon>Streptomyces</taxon>
    </lineage>
</organism>
<evidence type="ECO:0000313" key="3">
    <source>
        <dbReference type="Proteomes" id="UP001183420"/>
    </source>
</evidence>
<gene>
    <name evidence="2" type="ORF">RNC47_05205</name>
</gene>
<keyword evidence="3" id="KW-1185">Reference proteome</keyword>
<name>A0ABU2LJH8_9ACTN</name>
<evidence type="ECO:0000256" key="1">
    <source>
        <dbReference type="SAM" id="SignalP"/>
    </source>
</evidence>